<organism evidence="1 2">
    <name type="scientific">Aeromonas caviae</name>
    <name type="common">Aeromonas punctata</name>
    <dbReference type="NCBI Taxonomy" id="648"/>
    <lineage>
        <taxon>Bacteria</taxon>
        <taxon>Pseudomonadati</taxon>
        <taxon>Pseudomonadota</taxon>
        <taxon>Gammaproteobacteria</taxon>
        <taxon>Aeromonadales</taxon>
        <taxon>Aeromonadaceae</taxon>
        <taxon>Aeromonas</taxon>
    </lineage>
</organism>
<dbReference type="Proteomes" id="UP001161704">
    <property type="component" value="Unassembled WGS sequence"/>
</dbReference>
<evidence type="ECO:0000313" key="1">
    <source>
        <dbReference type="EMBL" id="MDH1506808.1"/>
    </source>
</evidence>
<accession>A0AA42RA66</accession>
<dbReference type="AlphaFoldDB" id="A0AA42RA66"/>
<dbReference type="EMBL" id="JAOCIZ010000081">
    <property type="protein sequence ID" value="MDH1506808.1"/>
    <property type="molecule type" value="Genomic_DNA"/>
</dbReference>
<proteinExistence type="predicted"/>
<protein>
    <submittedName>
        <fullName evidence="1">XRE family transcriptional regulator</fullName>
    </submittedName>
</protein>
<gene>
    <name evidence="1" type="ORF">N5I20_17300</name>
</gene>
<name>A0AA42RA66_AERCA</name>
<comment type="caution">
    <text evidence="1">The sequence shown here is derived from an EMBL/GenBank/DDBJ whole genome shotgun (WGS) entry which is preliminary data.</text>
</comment>
<evidence type="ECO:0000313" key="2">
    <source>
        <dbReference type="Proteomes" id="UP001161704"/>
    </source>
</evidence>
<sequence>MVEIKPLSPDEFKAVLDGKGWTADLLAVRWGMTRRRIQQIVADAERPRYYDDAVANLPIVIRM</sequence>
<reference evidence="1" key="1">
    <citation type="submission" date="2022-09" db="EMBL/GenBank/DDBJ databases">
        <title>Intensive care unit water sources are persistently colonized with multi-drug resistant bacteria and are the site of extensive horizontal gene transfer of antibiotic resistance genes.</title>
        <authorList>
            <person name="Diorio-Toth L."/>
        </authorList>
    </citation>
    <scope>NUCLEOTIDE SEQUENCE</scope>
    <source>
        <strain evidence="1">GD03710</strain>
    </source>
</reference>
<dbReference type="RefSeq" id="WP_270657590.1">
    <property type="nucleotide sequence ID" value="NZ_JAOCFK010000068.1"/>
</dbReference>